<dbReference type="Proteomes" id="UP000799441">
    <property type="component" value="Unassembled WGS sequence"/>
</dbReference>
<dbReference type="EMBL" id="MU003776">
    <property type="protein sequence ID" value="KAF2723516.1"/>
    <property type="molecule type" value="Genomic_DNA"/>
</dbReference>
<keyword evidence="4" id="KW-1185">Reference proteome</keyword>
<evidence type="ECO:0000256" key="1">
    <source>
        <dbReference type="SAM" id="MobiDB-lite"/>
    </source>
</evidence>
<accession>A0A9P4QEM7</accession>
<feature type="region of interest" description="Disordered" evidence="1">
    <location>
        <begin position="1"/>
        <end position="74"/>
    </location>
</feature>
<proteinExistence type="predicted"/>
<feature type="domain" description="Protein kinase" evidence="2">
    <location>
        <begin position="142"/>
        <end position="220"/>
    </location>
</feature>
<comment type="caution">
    <text evidence="3">The sequence shown here is derived from an EMBL/GenBank/DDBJ whole genome shotgun (WGS) entry which is preliminary data.</text>
</comment>
<feature type="region of interest" description="Disordered" evidence="1">
    <location>
        <begin position="91"/>
        <end position="116"/>
    </location>
</feature>
<name>A0A9P4QEM7_9PEZI</name>
<dbReference type="OrthoDB" id="1738954at2759"/>
<evidence type="ECO:0000313" key="4">
    <source>
        <dbReference type="Proteomes" id="UP000799441"/>
    </source>
</evidence>
<organism evidence="3 4">
    <name type="scientific">Polychaeton citri CBS 116435</name>
    <dbReference type="NCBI Taxonomy" id="1314669"/>
    <lineage>
        <taxon>Eukaryota</taxon>
        <taxon>Fungi</taxon>
        <taxon>Dikarya</taxon>
        <taxon>Ascomycota</taxon>
        <taxon>Pezizomycotina</taxon>
        <taxon>Dothideomycetes</taxon>
        <taxon>Dothideomycetidae</taxon>
        <taxon>Capnodiales</taxon>
        <taxon>Capnodiaceae</taxon>
        <taxon>Polychaeton</taxon>
    </lineage>
</organism>
<dbReference type="Gene3D" id="3.30.200.20">
    <property type="entry name" value="Phosphorylase Kinase, domain 1"/>
    <property type="match status" value="1"/>
</dbReference>
<dbReference type="InterPro" id="IPR000719">
    <property type="entry name" value="Prot_kinase_dom"/>
</dbReference>
<feature type="compositionally biased region" description="Polar residues" evidence="1">
    <location>
        <begin position="22"/>
        <end position="39"/>
    </location>
</feature>
<evidence type="ECO:0000313" key="3">
    <source>
        <dbReference type="EMBL" id="KAF2723516.1"/>
    </source>
</evidence>
<evidence type="ECO:0000259" key="2">
    <source>
        <dbReference type="PROSITE" id="PS50011"/>
    </source>
</evidence>
<feature type="compositionally biased region" description="Basic and acidic residues" evidence="1">
    <location>
        <begin position="101"/>
        <end position="114"/>
    </location>
</feature>
<protein>
    <recommendedName>
        <fullName evidence="2">Protein kinase domain-containing protein</fullName>
    </recommendedName>
</protein>
<sequence length="220" mass="24572">MSTIANLKNFIRHGKQARDNKGSPQPQDQPSTQVSNVHAQQQRGYQNYGGGHQPAVGHSEPQIQDHKPLQGHHAHHADFSAPVVDGRNVAAQAGHAAGAAADRKEKRDRKKDDVDSSVLERIVAEEREQKGKLPKYPGLERYTLVEKMGDGAFSNVYRAKDNTHQYEQVAIKVVRKFEMNSTQASLHPDFEKKQPKTVEVRRLIPYTPLTDHVHSNAALT</sequence>
<gene>
    <name evidence="3" type="ORF">K431DRAFT_23688</name>
</gene>
<dbReference type="AlphaFoldDB" id="A0A9P4QEM7"/>
<dbReference type="InterPro" id="IPR011009">
    <property type="entry name" value="Kinase-like_dom_sf"/>
</dbReference>
<reference evidence="3" key="1">
    <citation type="journal article" date="2020" name="Stud. Mycol.">
        <title>101 Dothideomycetes genomes: a test case for predicting lifestyles and emergence of pathogens.</title>
        <authorList>
            <person name="Haridas S."/>
            <person name="Albert R."/>
            <person name="Binder M."/>
            <person name="Bloem J."/>
            <person name="Labutti K."/>
            <person name="Salamov A."/>
            <person name="Andreopoulos B."/>
            <person name="Baker S."/>
            <person name="Barry K."/>
            <person name="Bills G."/>
            <person name="Bluhm B."/>
            <person name="Cannon C."/>
            <person name="Castanera R."/>
            <person name="Culley D."/>
            <person name="Daum C."/>
            <person name="Ezra D."/>
            <person name="Gonzalez J."/>
            <person name="Henrissat B."/>
            <person name="Kuo A."/>
            <person name="Liang C."/>
            <person name="Lipzen A."/>
            <person name="Lutzoni F."/>
            <person name="Magnuson J."/>
            <person name="Mondo S."/>
            <person name="Nolan M."/>
            <person name="Ohm R."/>
            <person name="Pangilinan J."/>
            <person name="Park H.-J."/>
            <person name="Ramirez L."/>
            <person name="Alfaro M."/>
            <person name="Sun H."/>
            <person name="Tritt A."/>
            <person name="Yoshinaga Y."/>
            <person name="Zwiers L.-H."/>
            <person name="Turgeon B."/>
            <person name="Goodwin S."/>
            <person name="Spatafora J."/>
            <person name="Crous P."/>
            <person name="Grigoriev I."/>
        </authorList>
    </citation>
    <scope>NUCLEOTIDE SEQUENCE</scope>
    <source>
        <strain evidence="3">CBS 116435</strain>
    </source>
</reference>
<dbReference type="GO" id="GO:0004672">
    <property type="term" value="F:protein kinase activity"/>
    <property type="evidence" value="ECO:0007669"/>
    <property type="project" value="InterPro"/>
</dbReference>
<dbReference type="PROSITE" id="PS50011">
    <property type="entry name" value="PROTEIN_KINASE_DOM"/>
    <property type="match status" value="1"/>
</dbReference>
<dbReference type="GO" id="GO:0005524">
    <property type="term" value="F:ATP binding"/>
    <property type="evidence" value="ECO:0007669"/>
    <property type="project" value="InterPro"/>
</dbReference>
<dbReference type="SUPFAM" id="SSF56112">
    <property type="entry name" value="Protein kinase-like (PK-like)"/>
    <property type="match status" value="1"/>
</dbReference>
<feature type="compositionally biased region" description="Low complexity" evidence="1">
    <location>
        <begin position="91"/>
        <end position="100"/>
    </location>
</feature>